<dbReference type="PROSITE" id="PS50162">
    <property type="entry name" value="RECA_2"/>
    <property type="match status" value="1"/>
</dbReference>
<dbReference type="PANTHER" id="PTHR46456:SF1">
    <property type="entry name" value="DNA REPAIR PROTEIN RAD51 HOMOLOG 2"/>
    <property type="match status" value="1"/>
</dbReference>
<dbReference type="GO" id="GO:0003697">
    <property type="term" value="F:single-stranded DNA binding"/>
    <property type="evidence" value="ECO:0007669"/>
    <property type="project" value="TreeGrafter"/>
</dbReference>
<evidence type="ECO:0000313" key="5">
    <source>
        <dbReference type="EMBL" id="RKP34474.1"/>
    </source>
</evidence>
<organism evidence="5 6">
    <name type="scientific">Dimargaris cristalligena</name>
    <dbReference type="NCBI Taxonomy" id="215637"/>
    <lineage>
        <taxon>Eukaryota</taxon>
        <taxon>Fungi</taxon>
        <taxon>Fungi incertae sedis</taxon>
        <taxon>Zoopagomycota</taxon>
        <taxon>Kickxellomycotina</taxon>
        <taxon>Dimargaritomycetes</taxon>
        <taxon>Dimargaritales</taxon>
        <taxon>Dimargaritaceae</taxon>
        <taxon>Dimargaris</taxon>
    </lineage>
</organism>
<dbReference type="Proteomes" id="UP000268162">
    <property type="component" value="Unassembled WGS sequence"/>
</dbReference>
<keyword evidence="2" id="KW-0067">ATP-binding</keyword>
<dbReference type="Gene3D" id="3.40.50.300">
    <property type="entry name" value="P-loop containing nucleotide triphosphate hydrolases"/>
    <property type="match status" value="1"/>
</dbReference>
<name>A0A4P9ZMA7_9FUNG</name>
<dbReference type="Pfam" id="PF08423">
    <property type="entry name" value="Rad51"/>
    <property type="match status" value="1"/>
</dbReference>
<keyword evidence="5" id="KW-0378">Hydrolase</keyword>
<feature type="domain" description="RecA family profile 1" evidence="4">
    <location>
        <begin position="48"/>
        <end position="257"/>
    </location>
</feature>
<dbReference type="PANTHER" id="PTHR46456">
    <property type="entry name" value="DNA REPAIR PROTEIN RAD51 HOMOLOG 2"/>
    <property type="match status" value="1"/>
</dbReference>
<dbReference type="GO" id="GO:0140664">
    <property type="term" value="F:ATP-dependent DNA damage sensor activity"/>
    <property type="evidence" value="ECO:0007669"/>
    <property type="project" value="InterPro"/>
</dbReference>
<dbReference type="GO" id="GO:0005657">
    <property type="term" value="C:replication fork"/>
    <property type="evidence" value="ECO:0007669"/>
    <property type="project" value="TreeGrafter"/>
</dbReference>
<dbReference type="GO" id="GO:0005524">
    <property type="term" value="F:ATP binding"/>
    <property type="evidence" value="ECO:0007669"/>
    <property type="project" value="UniProtKB-KW"/>
</dbReference>
<dbReference type="InterPro" id="IPR030548">
    <property type="entry name" value="RAD51B"/>
</dbReference>
<accession>A0A4P9ZMA7</accession>
<reference evidence="6" key="1">
    <citation type="journal article" date="2018" name="Nat. Microbiol.">
        <title>Leveraging single-cell genomics to expand the fungal tree of life.</title>
        <authorList>
            <person name="Ahrendt S.R."/>
            <person name="Quandt C.A."/>
            <person name="Ciobanu D."/>
            <person name="Clum A."/>
            <person name="Salamov A."/>
            <person name="Andreopoulos B."/>
            <person name="Cheng J.F."/>
            <person name="Woyke T."/>
            <person name="Pelin A."/>
            <person name="Henrissat B."/>
            <person name="Reynolds N.K."/>
            <person name="Benny G.L."/>
            <person name="Smith M.E."/>
            <person name="James T.Y."/>
            <person name="Grigoriev I.V."/>
        </authorList>
    </citation>
    <scope>NUCLEOTIDE SEQUENCE [LARGE SCALE GENOMIC DNA]</scope>
    <source>
        <strain evidence="6">RSA 468</strain>
    </source>
</reference>
<dbReference type="GO" id="GO:0061982">
    <property type="term" value="P:meiosis I cell cycle process"/>
    <property type="evidence" value="ECO:0007669"/>
    <property type="project" value="UniProtKB-ARBA"/>
</dbReference>
<dbReference type="GO" id="GO:0000724">
    <property type="term" value="P:double-strand break repair via homologous recombination"/>
    <property type="evidence" value="ECO:0007669"/>
    <property type="project" value="InterPro"/>
</dbReference>
<dbReference type="GO" id="GO:0003690">
    <property type="term" value="F:double-stranded DNA binding"/>
    <property type="evidence" value="ECO:0007669"/>
    <property type="project" value="TreeGrafter"/>
</dbReference>
<proteinExistence type="predicted"/>
<dbReference type="InterPro" id="IPR016467">
    <property type="entry name" value="DNA_recomb/repair_RecA-like"/>
</dbReference>
<dbReference type="GO" id="GO:0033063">
    <property type="term" value="C:Rad51B-Rad51C-Rad51D-XRCC2 complex"/>
    <property type="evidence" value="ECO:0007669"/>
    <property type="project" value="InterPro"/>
</dbReference>
<dbReference type="InterPro" id="IPR013632">
    <property type="entry name" value="Rad51_C"/>
</dbReference>
<dbReference type="InterPro" id="IPR027417">
    <property type="entry name" value="P-loop_NTPase"/>
</dbReference>
<dbReference type="STRING" id="215637.A0A4P9ZMA7"/>
<feature type="region of interest" description="Disordered" evidence="3">
    <location>
        <begin position="203"/>
        <end position="230"/>
    </location>
</feature>
<evidence type="ECO:0000256" key="1">
    <source>
        <dbReference type="ARBA" id="ARBA00022741"/>
    </source>
</evidence>
<keyword evidence="1" id="KW-0547">Nucleotide-binding</keyword>
<dbReference type="PIRSF" id="PIRSF005856">
    <property type="entry name" value="Rad51"/>
    <property type="match status" value="1"/>
</dbReference>
<dbReference type="InterPro" id="IPR003593">
    <property type="entry name" value="AAA+_ATPase"/>
</dbReference>
<sequence length="360" mass="39181">MAHRPLHRLPPAKQIAPAILAKLPAHGPHRVATCGDLLRLSLVDLAELCDLNSTQAAELHRNVCSVVYALPSRATSIVGAAGMGKTQFCLTVAVTTTLPHALGGWDAGVLYIDTEGSFSASRFREIATQVVSAQGRPDSTLASIIKNMTDKIHVLSAKTVSELRSRIEAIEPMVIQHRIRLIIVDSIAFVMRRDLADRRQDYQPDALSSNNQPPHRFGGGPPSGNNKGMSDLLTWEASNLKYIAETFQIPVVVTNQITTRFRPPTVMGVPSIASSDRYESAVTAALGNTWAHLVTTRLVLRYSDERRTTEKIPASHTPMNAIPTPLDRTITVAKSPIVPTVQFDYRISSSGFVSKSPPTL</sequence>
<dbReference type="SUPFAM" id="SSF52540">
    <property type="entry name" value="P-loop containing nucleoside triphosphate hydrolases"/>
    <property type="match status" value="1"/>
</dbReference>
<dbReference type="GO" id="GO:0016787">
    <property type="term" value="F:hydrolase activity"/>
    <property type="evidence" value="ECO:0007669"/>
    <property type="project" value="UniProtKB-KW"/>
</dbReference>
<evidence type="ECO:0000256" key="3">
    <source>
        <dbReference type="SAM" id="MobiDB-lite"/>
    </source>
</evidence>
<keyword evidence="6" id="KW-1185">Reference proteome</keyword>
<evidence type="ECO:0000259" key="4">
    <source>
        <dbReference type="PROSITE" id="PS50162"/>
    </source>
</evidence>
<gene>
    <name evidence="5" type="ORF">BJ085DRAFT_32752</name>
</gene>
<dbReference type="SMART" id="SM00382">
    <property type="entry name" value="AAA"/>
    <property type="match status" value="1"/>
</dbReference>
<protein>
    <submittedName>
        <fullName evidence="5">P-loop containing nucleoside triphosphate hydrolase protein</fullName>
    </submittedName>
</protein>
<evidence type="ECO:0000313" key="6">
    <source>
        <dbReference type="Proteomes" id="UP000268162"/>
    </source>
</evidence>
<dbReference type="OrthoDB" id="1861185at2759"/>
<evidence type="ECO:0000256" key="2">
    <source>
        <dbReference type="ARBA" id="ARBA00022840"/>
    </source>
</evidence>
<dbReference type="GO" id="GO:0000400">
    <property type="term" value="F:four-way junction DNA binding"/>
    <property type="evidence" value="ECO:0007669"/>
    <property type="project" value="TreeGrafter"/>
</dbReference>
<dbReference type="AlphaFoldDB" id="A0A4P9ZMA7"/>
<dbReference type="EMBL" id="ML003190">
    <property type="protein sequence ID" value="RKP34474.1"/>
    <property type="molecule type" value="Genomic_DNA"/>
</dbReference>
<dbReference type="InterPro" id="IPR020588">
    <property type="entry name" value="RecA_ATP-bd"/>
</dbReference>